<dbReference type="InterPro" id="IPR050549">
    <property type="entry name" value="MFS_Trehalose_Transporter"/>
</dbReference>
<evidence type="ECO:0000256" key="5">
    <source>
        <dbReference type="SAM" id="Phobius"/>
    </source>
</evidence>
<dbReference type="PANTHER" id="PTHR48021">
    <property type="match status" value="1"/>
</dbReference>
<dbReference type="InterPro" id="IPR036259">
    <property type="entry name" value="MFS_trans_sf"/>
</dbReference>
<dbReference type="InterPro" id="IPR005828">
    <property type="entry name" value="MFS_sugar_transport-like"/>
</dbReference>
<dbReference type="PROSITE" id="PS50850">
    <property type="entry name" value="MFS"/>
    <property type="match status" value="1"/>
</dbReference>
<dbReference type="Gene3D" id="1.20.1250.20">
    <property type="entry name" value="MFS general substrate transporter like domains"/>
    <property type="match status" value="2"/>
</dbReference>
<keyword evidence="3 5" id="KW-1133">Transmembrane helix</keyword>
<dbReference type="SUPFAM" id="SSF103473">
    <property type="entry name" value="MFS general substrate transporter"/>
    <property type="match status" value="1"/>
</dbReference>
<evidence type="ECO:0000313" key="8">
    <source>
        <dbReference type="Proteomes" id="UP000283509"/>
    </source>
</evidence>
<feature type="transmembrane region" description="Helical" evidence="5">
    <location>
        <begin position="241"/>
        <end position="267"/>
    </location>
</feature>
<feature type="transmembrane region" description="Helical" evidence="5">
    <location>
        <begin position="279"/>
        <end position="299"/>
    </location>
</feature>
<dbReference type="PROSITE" id="PS00217">
    <property type="entry name" value="SUGAR_TRANSPORT_2"/>
    <property type="match status" value="1"/>
</dbReference>
<feature type="domain" description="Major facilitator superfamily (MFS) profile" evidence="6">
    <location>
        <begin position="1"/>
        <end position="334"/>
    </location>
</feature>
<keyword evidence="4 5" id="KW-0472">Membrane</keyword>
<comment type="subcellular location">
    <subcellularLocation>
        <location evidence="1">Membrane</location>
        <topology evidence="1">Multi-pass membrane protein</topology>
    </subcellularLocation>
</comment>
<dbReference type="AlphaFoldDB" id="A0A3R7PG13"/>
<dbReference type="Proteomes" id="UP000283509">
    <property type="component" value="Unassembled WGS sequence"/>
</dbReference>
<feature type="transmembrane region" description="Helical" evidence="5">
    <location>
        <begin position="182"/>
        <end position="200"/>
    </location>
</feature>
<accession>A0A3R7PG13</accession>
<evidence type="ECO:0000256" key="3">
    <source>
        <dbReference type="ARBA" id="ARBA00022989"/>
    </source>
</evidence>
<keyword evidence="8" id="KW-1185">Reference proteome</keyword>
<feature type="transmembrane region" description="Helical" evidence="5">
    <location>
        <begin position="97"/>
        <end position="118"/>
    </location>
</feature>
<evidence type="ECO:0000259" key="6">
    <source>
        <dbReference type="PROSITE" id="PS50850"/>
    </source>
</evidence>
<proteinExistence type="predicted"/>
<dbReference type="PRINTS" id="PR00171">
    <property type="entry name" value="SUGRTRNSPORT"/>
</dbReference>
<dbReference type="InterPro" id="IPR003663">
    <property type="entry name" value="Sugar/inositol_transpt"/>
</dbReference>
<feature type="transmembrane region" description="Helical" evidence="5">
    <location>
        <begin position="311"/>
        <end position="330"/>
    </location>
</feature>
<feature type="transmembrane region" description="Helical" evidence="5">
    <location>
        <begin position="139"/>
        <end position="162"/>
    </location>
</feature>
<dbReference type="Pfam" id="PF00083">
    <property type="entry name" value="Sugar_tr"/>
    <property type="match status" value="2"/>
</dbReference>
<dbReference type="GO" id="GO:0016020">
    <property type="term" value="C:membrane"/>
    <property type="evidence" value="ECO:0007669"/>
    <property type="project" value="UniProtKB-SubCell"/>
</dbReference>
<evidence type="ECO:0000256" key="2">
    <source>
        <dbReference type="ARBA" id="ARBA00022692"/>
    </source>
</evidence>
<feature type="transmembrane region" description="Helical" evidence="5">
    <location>
        <begin position="71"/>
        <end position="91"/>
    </location>
</feature>
<dbReference type="EMBL" id="QCYY01002408">
    <property type="protein sequence ID" value="ROT70590.1"/>
    <property type="molecule type" value="Genomic_DNA"/>
</dbReference>
<dbReference type="PROSITE" id="PS00216">
    <property type="entry name" value="SUGAR_TRANSPORT_1"/>
    <property type="match status" value="1"/>
</dbReference>
<dbReference type="InterPro" id="IPR005829">
    <property type="entry name" value="Sugar_transporter_CS"/>
</dbReference>
<organism evidence="7 8">
    <name type="scientific">Penaeus vannamei</name>
    <name type="common">Whiteleg shrimp</name>
    <name type="synonym">Litopenaeus vannamei</name>
    <dbReference type="NCBI Taxonomy" id="6689"/>
    <lineage>
        <taxon>Eukaryota</taxon>
        <taxon>Metazoa</taxon>
        <taxon>Ecdysozoa</taxon>
        <taxon>Arthropoda</taxon>
        <taxon>Crustacea</taxon>
        <taxon>Multicrustacea</taxon>
        <taxon>Malacostraca</taxon>
        <taxon>Eumalacostraca</taxon>
        <taxon>Eucarida</taxon>
        <taxon>Decapoda</taxon>
        <taxon>Dendrobranchiata</taxon>
        <taxon>Penaeoidea</taxon>
        <taxon>Penaeidae</taxon>
        <taxon>Penaeus</taxon>
    </lineage>
</organism>
<keyword evidence="7" id="KW-0813">Transport</keyword>
<evidence type="ECO:0000256" key="1">
    <source>
        <dbReference type="ARBA" id="ARBA00004141"/>
    </source>
</evidence>
<reference evidence="7 8" key="1">
    <citation type="submission" date="2018-04" db="EMBL/GenBank/DDBJ databases">
        <authorList>
            <person name="Zhang X."/>
            <person name="Yuan J."/>
            <person name="Li F."/>
            <person name="Xiang J."/>
        </authorList>
    </citation>
    <scope>NUCLEOTIDE SEQUENCE [LARGE SCALE GENOMIC DNA]</scope>
    <source>
        <tissue evidence="7">Muscle</tissue>
    </source>
</reference>
<name>A0A3R7PG13_PENVA</name>
<feature type="transmembrane region" description="Helical" evidence="5">
    <location>
        <begin position="207"/>
        <end position="229"/>
    </location>
</feature>
<evidence type="ECO:0000313" key="7">
    <source>
        <dbReference type="EMBL" id="ROT70590.1"/>
    </source>
</evidence>
<dbReference type="PANTHER" id="PTHR48021:SF1">
    <property type="entry name" value="GH07001P-RELATED"/>
    <property type="match status" value="1"/>
</dbReference>
<dbReference type="OrthoDB" id="6612291at2759"/>
<dbReference type="InterPro" id="IPR020846">
    <property type="entry name" value="MFS_dom"/>
</dbReference>
<keyword evidence="2 5" id="KW-0812">Transmembrane</keyword>
<keyword evidence="7" id="KW-0762">Sugar transport</keyword>
<evidence type="ECO:0000256" key="4">
    <source>
        <dbReference type="ARBA" id="ARBA00023136"/>
    </source>
</evidence>
<sequence>MRDRRLQSQHLGEEGHHAGFAGAAHAGVGADRFCTEYRICDRVLCGLCTGITSLVCPTYTTEYASKDIRGALGSGFQLFITIGILYAYLFGAVVESWRWLVLVCAAVGGVYLLLAIFIKESPTFLLSRGSEQSMQEPYILKPLAITLALMVFQQLAGVNAVIYNINLIFQASGTSISDDLSSIIVGIVQVIATAAGSLLIDRAGRKLLLCFSAFTMSVSIVSLGVFFYIKSSNESFAQEFLGWLPLTSLMIFISAFSIGYGPIPWVMMGELFYPNVKEAAGSMATTLNWTFVFIVTFVFAPLQDAIHDYGAYWLFGGLCAVNFLFCVLFVPETKGRTLQETMAHFGGPAA</sequence>
<dbReference type="GO" id="GO:0022857">
    <property type="term" value="F:transmembrane transporter activity"/>
    <property type="evidence" value="ECO:0007669"/>
    <property type="project" value="InterPro"/>
</dbReference>
<comment type="caution">
    <text evidence="7">The sequence shown here is derived from an EMBL/GenBank/DDBJ whole genome shotgun (WGS) entry which is preliminary data.</text>
</comment>
<gene>
    <name evidence="7" type="ORF">C7M84_011109</name>
</gene>
<protein>
    <submittedName>
        <fullName evidence="7">Putative solute carrier family 2, facilitated glucose transporter member 8 isoform X2</fullName>
    </submittedName>
</protein>
<reference evidence="7 8" key="2">
    <citation type="submission" date="2019-01" db="EMBL/GenBank/DDBJ databases">
        <title>The decoding of complex shrimp genome reveals the adaptation for benthos swimmer, frequently molting mechanism and breeding impact on genome.</title>
        <authorList>
            <person name="Sun Y."/>
            <person name="Gao Y."/>
            <person name="Yu Y."/>
        </authorList>
    </citation>
    <scope>NUCLEOTIDE SEQUENCE [LARGE SCALE GENOMIC DNA]</scope>
    <source>
        <tissue evidence="7">Muscle</tissue>
    </source>
</reference>